<feature type="region of interest" description="Disordered" evidence="1">
    <location>
        <begin position="200"/>
        <end position="219"/>
    </location>
</feature>
<dbReference type="OrthoDB" id="10662910at2759"/>
<evidence type="ECO:0000313" key="4">
    <source>
        <dbReference type="Proteomes" id="UP000038010"/>
    </source>
</evidence>
<evidence type="ECO:0000259" key="2">
    <source>
        <dbReference type="Pfam" id="PF18380"/>
    </source>
</evidence>
<feature type="compositionally biased region" description="Polar residues" evidence="1">
    <location>
        <begin position="51"/>
        <end position="61"/>
    </location>
</feature>
<dbReference type="VEuPathDB" id="FungiDB:AB675_2093"/>
<comment type="caution">
    <text evidence="3">The sequence shown here is derived from an EMBL/GenBank/DDBJ whole genome shotgun (WGS) entry which is preliminary data.</text>
</comment>
<dbReference type="GeneID" id="28733916"/>
<proteinExistence type="predicted"/>
<dbReference type="RefSeq" id="XP_018003044.1">
    <property type="nucleotide sequence ID" value="XM_018142036.1"/>
</dbReference>
<dbReference type="InterPro" id="IPR041177">
    <property type="entry name" value="GEN1_C"/>
</dbReference>
<feature type="domain" description="Holliday junction resolvase Gen1 C-terminal" evidence="2">
    <location>
        <begin position="2"/>
        <end position="92"/>
    </location>
</feature>
<dbReference type="STRING" id="1664694.A0A0N0NPS4"/>
<sequence>MGGIPEVRVSAAPVDVVGLNLDIEEDSPEYLAMLDAEKDVDDEAPEDDVTTAVQSPSKSKKTTWTPYQFERMWIPETLVELGVPALLEEWNQAQRDKAELKARPLKKSNASKLPREVNRIDQYFGASRPHEPPVPDPSRVPEPLKQAVADTSASRLVAAAKKPPRNPLRRAISEISPDLKQYFKPAKVIPGVRQVALNKSKHHLDSPSPSPTRELPTTLPGNTAIVIGSVADPISIDSSPLVFADVGSVSAIPKTPTRNSSKTNNAQTSPPVRELEQSVTQRSSRRVRKKLERAKTEGDLPSNDFALPLDEVSSPNAVDFSVKKSDYMRATKTVLPPELTTGLKTDFGRKKVLAAPRGSLAGTWKEIDVDLVDDVAMTKSRRPPRVSCVDLAAE</sequence>
<gene>
    <name evidence="3" type="ORF">AB675_2093</name>
</gene>
<feature type="region of interest" description="Disordered" evidence="1">
    <location>
        <begin position="38"/>
        <end position="61"/>
    </location>
</feature>
<evidence type="ECO:0000313" key="3">
    <source>
        <dbReference type="EMBL" id="KPI43081.1"/>
    </source>
</evidence>
<feature type="compositionally biased region" description="Acidic residues" evidence="1">
    <location>
        <begin position="38"/>
        <end position="49"/>
    </location>
</feature>
<keyword evidence="4" id="KW-1185">Reference proteome</keyword>
<feature type="region of interest" description="Disordered" evidence="1">
    <location>
        <begin position="251"/>
        <end position="303"/>
    </location>
</feature>
<dbReference type="Proteomes" id="UP000038010">
    <property type="component" value="Unassembled WGS sequence"/>
</dbReference>
<dbReference type="EMBL" id="LFJN01000006">
    <property type="protein sequence ID" value="KPI43081.1"/>
    <property type="molecule type" value="Genomic_DNA"/>
</dbReference>
<name>A0A0N0NPS4_9EURO</name>
<reference evidence="3 4" key="1">
    <citation type="submission" date="2015-06" db="EMBL/GenBank/DDBJ databases">
        <title>Draft genome of the ant-associated black yeast Phialophora attae CBS 131958.</title>
        <authorList>
            <person name="Moreno L.F."/>
            <person name="Stielow B.J."/>
            <person name="de Hoog S."/>
            <person name="Vicente V.A."/>
            <person name="Weiss V.A."/>
            <person name="de Vries M."/>
            <person name="Cruz L.M."/>
            <person name="Souza E.M."/>
        </authorList>
    </citation>
    <scope>NUCLEOTIDE SEQUENCE [LARGE SCALE GENOMIC DNA]</scope>
    <source>
        <strain evidence="3 4">CBS 131958</strain>
    </source>
</reference>
<dbReference type="AlphaFoldDB" id="A0A0N0NPS4"/>
<feature type="compositionally biased region" description="Basic residues" evidence="1">
    <location>
        <begin position="283"/>
        <end position="292"/>
    </location>
</feature>
<accession>A0A0N0NPS4</accession>
<protein>
    <recommendedName>
        <fullName evidence="2">Holliday junction resolvase Gen1 C-terminal domain-containing protein</fullName>
    </recommendedName>
</protein>
<organism evidence="3 4">
    <name type="scientific">Cyphellophora attinorum</name>
    <dbReference type="NCBI Taxonomy" id="1664694"/>
    <lineage>
        <taxon>Eukaryota</taxon>
        <taxon>Fungi</taxon>
        <taxon>Dikarya</taxon>
        <taxon>Ascomycota</taxon>
        <taxon>Pezizomycotina</taxon>
        <taxon>Eurotiomycetes</taxon>
        <taxon>Chaetothyriomycetidae</taxon>
        <taxon>Chaetothyriales</taxon>
        <taxon>Cyphellophoraceae</taxon>
        <taxon>Cyphellophora</taxon>
    </lineage>
</organism>
<dbReference type="Pfam" id="PF18380">
    <property type="entry name" value="GEN1_C"/>
    <property type="match status" value="1"/>
</dbReference>
<feature type="compositionally biased region" description="Polar residues" evidence="1">
    <location>
        <begin position="256"/>
        <end position="270"/>
    </location>
</feature>
<evidence type="ECO:0000256" key="1">
    <source>
        <dbReference type="SAM" id="MobiDB-lite"/>
    </source>
</evidence>